<dbReference type="InterPro" id="IPR044574">
    <property type="entry name" value="ARIP4-like"/>
</dbReference>
<comment type="caution">
    <text evidence="13">The sequence shown here is derived from an EMBL/GenBank/DDBJ whole genome shotgun (WGS) entry which is preliminary data.</text>
</comment>
<feature type="coiled-coil region" evidence="9">
    <location>
        <begin position="651"/>
        <end position="678"/>
    </location>
</feature>
<feature type="region of interest" description="Disordered" evidence="10">
    <location>
        <begin position="45"/>
        <end position="104"/>
    </location>
</feature>
<dbReference type="InterPro" id="IPR014001">
    <property type="entry name" value="Helicase_ATP-bd"/>
</dbReference>
<evidence type="ECO:0000313" key="13">
    <source>
        <dbReference type="EMBL" id="GMR48131.1"/>
    </source>
</evidence>
<evidence type="ECO:0000256" key="7">
    <source>
        <dbReference type="ARBA" id="ARBA00023125"/>
    </source>
</evidence>
<dbReference type="PROSITE" id="PS51192">
    <property type="entry name" value="HELICASE_ATP_BIND_1"/>
    <property type="match status" value="1"/>
</dbReference>
<dbReference type="PANTHER" id="PTHR45797:SF1">
    <property type="entry name" value="HELICASE ARIP4"/>
    <property type="match status" value="1"/>
</dbReference>
<feature type="region of interest" description="Disordered" evidence="10">
    <location>
        <begin position="756"/>
        <end position="776"/>
    </location>
</feature>
<evidence type="ECO:0000256" key="8">
    <source>
        <dbReference type="ARBA" id="ARBA00023242"/>
    </source>
</evidence>
<accession>A0AAN5CPA2</accession>
<keyword evidence="7" id="KW-0238">DNA-binding</keyword>
<dbReference type="Pfam" id="PF00176">
    <property type="entry name" value="SNF2-rel_dom"/>
    <property type="match status" value="1"/>
</dbReference>
<evidence type="ECO:0000256" key="9">
    <source>
        <dbReference type="SAM" id="Coils"/>
    </source>
</evidence>
<evidence type="ECO:0000256" key="3">
    <source>
        <dbReference type="ARBA" id="ARBA00022741"/>
    </source>
</evidence>
<dbReference type="InterPro" id="IPR049730">
    <property type="entry name" value="SNF2/RAD54-like_C"/>
</dbReference>
<comment type="subcellular location">
    <subcellularLocation>
        <location evidence="1">Nucleus</location>
    </subcellularLocation>
</comment>
<dbReference type="PANTHER" id="PTHR45797">
    <property type="entry name" value="RAD54-LIKE"/>
    <property type="match status" value="1"/>
</dbReference>
<evidence type="ECO:0000256" key="5">
    <source>
        <dbReference type="ARBA" id="ARBA00022806"/>
    </source>
</evidence>
<name>A0AAN5CPA2_9BILA</name>
<evidence type="ECO:0000256" key="10">
    <source>
        <dbReference type="SAM" id="MobiDB-lite"/>
    </source>
</evidence>
<evidence type="ECO:0000259" key="11">
    <source>
        <dbReference type="PROSITE" id="PS51192"/>
    </source>
</evidence>
<protein>
    <submittedName>
        <fullName evidence="13">Uncharacterized protein</fullName>
    </submittedName>
</protein>
<evidence type="ECO:0000256" key="1">
    <source>
        <dbReference type="ARBA" id="ARBA00004123"/>
    </source>
</evidence>
<dbReference type="Gene3D" id="3.40.50.300">
    <property type="entry name" value="P-loop containing nucleotide triphosphate hydrolases"/>
    <property type="match status" value="1"/>
</dbReference>
<dbReference type="InterPro" id="IPR027417">
    <property type="entry name" value="P-loop_NTPase"/>
</dbReference>
<dbReference type="AlphaFoldDB" id="A0AAN5CPA2"/>
<dbReference type="Gene3D" id="3.40.50.10810">
    <property type="entry name" value="Tandem AAA-ATPase domain"/>
    <property type="match status" value="2"/>
</dbReference>
<dbReference type="SUPFAM" id="SSF52540">
    <property type="entry name" value="P-loop containing nucleoside triphosphate hydrolases"/>
    <property type="match status" value="2"/>
</dbReference>
<dbReference type="GO" id="GO:0016887">
    <property type="term" value="F:ATP hydrolysis activity"/>
    <property type="evidence" value="ECO:0007669"/>
    <property type="project" value="InterPro"/>
</dbReference>
<evidence type="ECO:0000259" key="12">
    <source>
        <dbReference type="PROSITE" id="PS51194"/>
    </source>
</evidence>
<dbReference type="EMBL" id="BTRK01000004">
    <property type="protein sequence ID" value="GMR48131.1"/>
    <property type="molecule type" value="Genomic_DNA"/>
</dbReference>
<feature type="non-terminal residue" evidence="13">
    <location>
        <position position="1264"/>
    </location>
</feature>
<keyword evidence="8" id="KW-0539">Nucleus</keyword>
<dbReference type="SMART" id="SM00487">
    <property type="entry name" value="DEXDc"/>
    <property type="match status" value="1"/>
</dbReference>
<comment type="similarity">
    <text evidence="2">Belongs to the SNF2/RAD54 helicase family.</text>
</comment>
<feature type="domain" description="Helicase ATP-binding" evidence="11">
    <location>
        <begin position="304"/>
        <end position="534"/>
    </location>
</feature>
<evidence type="ECO:0000256" key="4">
    <source>
        <dbReference type="ARBA" id="ARBA00022801"/>
    </source>
</evidence>
<keyword evidence="9" id="KW-0175">Coiled coil</keyword>
<dbReference type="InterPro" id="IPR000330">
    <property type="entry name" value="SNF2_N"/>
</dbReference>
<keyword evidence="4" id="KW-0378">Hydrolase</keyword>
<feature type="region of interest" description="Disordered" evidence="10">
    <location>
        <begin position="1"/>
        <end position="31"/>
    </location>
</feature>
<keyword evidence="6" id="KW-0067">ATP-binding</keyword>
<sequence>MNGPHEPIRMKINLTTGSSQLNGSSEFDETSLSLNSLCSMDDDGIQVVDSVESSHSSSSSRPASNESGHSWKGDSRPGSSSDGGEQLLKFSLPTTKSRKRKHVKNTFDVESEKVDEQTAILRQREKERLAEREKRKVGQDDHITNVINVSRPQQFDVVEIDDLEADECKPSTSTATKKEEYEVIDISSGEEDNWGGTPRRVVPPRNFSFGDFRRRGNVSAAERKQQEDAQAVERKRLKGKKYLHSEKDQILNREGGLLVNPGHSVNEEDLFVAPHLTHILQPHQLNGVIFMYENVIVSSEDYEKNKTDGGFGCILAHSMGLGKTLQVITMCDIFFRATKSHKILILCPINVIQNWYNEFAKWFPSYDERGEKLRTFDVHLFGDSIKSFDQRVNLIEEWSDKGGVLLMGYEMFRLLNKNIKGQKGKKSRPRIEFVGGKRVDEEKEEKVEGKKMGDAMTPGGRLTKEANDIISAALIDPGPDLVVCDEGHMIKNVTADISITLSAIRTKRRIILTGYPLQNNLMEYYCMVNFVRPDYLGSKKNFASQFEKPIKNGQCVDSTPHDIKVARQRTHVLIDQLKGFVQRRTQHILKQVLPDSREYVLLMRKSSIQHLLYRSFVANTMAEIRDGSGSTFNPLKAFAMCSKFWNHPDVLYKCLQELKEVKEDRDRKEKEKEMARMAECSFTPFRAMGVPMMGYPQPQPEWMNAPLSNGFSPFSAFNPSMNGYNHNMNGGMMGINGYGGMADINPHFSSFQPQFQPVVDSSKSRPSSKTNSSPLKKKKETLASVLADELDLDPSVKYDWAEITMRGYTPGKVDNSPKMAFALALIDGCTRKGEKIILFSQSLSTLSLIEEALDTVPLETPLGQRMWNKHVNYLRFDGSTNGAEREKLINRFNGDPNIYLFLISTKAGSLGVNLVSASRCIIFDACWNPCHDAQAVCRIYRYGQQKRTFIYRLVMDNSMEKAIFNRQISKNGLQQRVVDEQQVDANVTQKELESLLVYDESLDVIDRAHNVSKWDIDDDILKKVVETENKNKLLSQEPFLHESLLLEREEGLSEEEKREALALYHKEKAVDDMGFPLSFESGRSYARDIPNYTNGIGSLSWCGSSVAPIRSTPIPMSLSSSLHKNGRGFTPIPGGATLGSYLKLNSYQKPPPVMGSPPRIDPSFSLPPVEWPLHLPRLRSSSPKMPICQCMVDHQIGSSSLSPLQQFSSTVVPIIDTSLCRKDLFSMRVEWICPQSFQPSFLFLPIHHSVPLLARMWWMSSSLI</sequence>
<proteinExistence type="inferred from homology"/>
<keyword evidence="3" id="KW-0547">Nucleotide-binding</keyword>
<dbReference type="InterPro" id="IPR001650">
    <property type="entry name" value="Helicase_C-like"/>
</dbReference>
<dbReference type="GO" id="GO:0005524">
    <property type="term" value="F:ATP binding"/>
    <property type="evidence" value="ECO:0007669"/>
    <property type="project" value="UniProtKB-KW"/>
</dbReference>
<dbReference type="PROSITE" id="PS51194">
    <property type="entry name" value="HELICASE_CTER"/>
    <property type="match status" value="1"/>
</dbReference>
<evidence type="ECO:0000313" key="14">
    <source>
        <dbReference type="Proteomes" id="UP001328107"/>
    </source>
</evidence>
<reference evidence="14" key="1">
    <citation type="submission" date="2022-10" db="EMBL/GenBank/DDBJ databases">
        <title>Genome assembly of Pristionchus species.</title>
        <authorList>
            <person name="Yoshida K."/>
            <person name="Sommer R.J."/>
        </authorList>
    </citation>
    <scope>NUCLEOTIDE SEQUENCE [LARGE SCALE GENOMIC DNA]</scope>
    <source>
        <strain evidence="14">RS5460</strain>
    </source>
</reference>
<dbReference type="GO" id="GO:0004386">
    <property type="term" value="F:helicase activity"/>
    <property type="evidence" value="ECO:0007669"/>
    <property type="project" value="UniProtKB-KW"/>
</dbReference>
<dbReference type="Proteomes" id="UP001328107">
    <property type="component" value="Unassembled WGS sequence"/>
</dbReference>
<feature type="compositionally biased region" description="Low complexity" evidence="10">
    <location>
        <begin position="50"/>
        <end position="67"/>
    </location>
</feature>
<dbReference type="CDD" id="cd18793">
    <property type="entry name" value="SF2_C_SNF"/>
    <property type="match status" value="1"/>
</dbReference>
<gene>
    <name evidence="13" type="ORF">PMAYCL1PPCAC_18326</name>
</gene>
<evidence type="ECO:0000256" key="6">
    <source>
        <dbReference type="ARBA" id="ARBA00022840"/>
    </source>
</evidence>
<feature type="compositionally biased region" description="Polar residues" evidence="10">
    <location>
        <begin position="13"/>
        <end position="31"/>
    </location>
</feature>
<dbReference type="InterPro" id="IPR038718">
    <property type="entry name" value="SNF2-like_sf"/>
</dbReference>
<keyword evidence="14" id="KW-1185">Reference proteome</keyword>
<dbReference type="GO" id="GO:0003677">
    <property type="term" value="F:DNA binding"/>
    <property type="evidence" value="ECO:0007669"/>
    <property type="project" value="UniProtKB-KW"/>
</dbReference>
<dbReference type="Pfam" id="PF00271">
    <property type="entry name" value="Helicase_C"/>
    <property type="match status" value="1"/>
</dbReference>
<feature type="compositionally biased region" description="Low complexity" evidence="10">
    <location>
        <begin position="764"/>
        <end position="774"/>
    </location>
</feature>
<organism evidence="13 14">
    <name type="scientific">Pristionchus mayeri</name>
    <dbReference type="NCBI Taxonomy" id="1317129"/>
    <lineage>
        <taxon>Eukaryota</taxon>
        <taxon>Metazoa</taxon>
        <taxon>Ecdysozoa</taxon>
        <taxon>Nematoda</taxon>
        <taxon>Chromadorea</taxon>
        <taxon>Rhabditida</taxon>
        <taxon>Rhabditina</taxon>
        <taxon>Diplogasteromorpha</taxon>
        <taxon>Diplogasteroidea</taxon>
        <taxon>Neodiplogasteridae</taxon>
        <taxon>Pristionchus</taxon>
    </lineage>
</organism>
<feature type="domain" description="Helicase C-terminal" evidence="12">
    <location>
        <begin position="821"/>
        <end position="984"/>
    </location>
</feature>
<keyword evidence="5" id="KW-0347">Helicase</keyword>
<dbReference type="GO" id="GO:0005634">
    <property type="term" value="C:nucleus"/>
    <property type="evidence" value="ECO:0007669"/>
    <property type="project" value="UniProtKB-SubCell"/>
</dbReference>
<dbReference type="SMART" id="SM00490">
    <property type="entry name" value="HELICc"/>
    <property type="match status" value="1"/>
</dbReference>
<evidence type="ECO:0000256" key="2">
    <source>
        <dbReference type="ARBA" id="ARBA00007025"/>
    </source>
</evidence>